<dbReference type="InterPro" id="IPR013766">
    <property type="entry name" value="Thioredoxin_domain"/>
</dbReference>
<accession>A0A1G6BKC6</accession>
<dbReference type="GO" id="GO:0016209">
    <property type="term" value="F:antioxidant activity"/>
    <property type="evidence" value="ECO:0007669"/>
    <property type="project" value="InterPro"/>
</dbReference>
<dbReference type="Pfam" id="PF00578">
    <property type="entry name" value="AhpC-TSA"/>
    <property type="match status" value="1"/>
</dbReference>
<keyword evidence="4" id="KW-1185">Reference proteome</keyword>
<sequence length="212" mass="23553">MPPIILSKLRFAILGIFLAFALVYVPKNAKAENSSRVMDQVYQVHDLQPIDSELKVQVGDIAPDFTLSAVDGETIILSDYRGRKNVMLSFVPAAWTPVCSDQWPGYNILKDVFNEHETVILGISVDNIPTLYSWVQAMGGLWFPVLSDFWPHGQAAQSYGVLRSDGTTERALIFIDKDGEIRFLHVQDINIRPPLEVVIQGLQSLTAAEAAP</sequence>
<dbReference type="Proteomes" id="UP000198771">
    <property type="component" value="Unassembled WGS sequence"/>
</dbReference>
<dbReference type="InterPro" id="IPR050455">
    <property type="entry name" value="Tpx_Peroxidase_subfamily"/>
</dbReference>
<dbReference type="RefSeq" id="WP_208596572.1">
    <property type="nucleotide sequence ID" value="NZ_FMXO01000005.1"/>
</dbReference>
<name>A0A1G6BKC6_9BACT</name>
<organism evidence="3 4">
    <name type="scientific">Desulfonatronum thiosulfatophilum</name>
    <dbReference type="NCBI Taxonomy" id="617002"/>
    <lineage>
        <taxon>Bacteria</taxon>
        <taxon>Pseudomonadati</taxon>
        <taxon>Thermodesulfobacteriota</taxon>
        <taxon>Desulfovibrionia</taxon>
        <taxon>Desulfovibrionales</taxon>
        <taxon>Desulfonatronaceae</taxon>
        <taxon>Desulfonatronum</taxon>
    </lineage>
</organism>
<dbReference type="PANTHER" id="PTHR43110">
    <property type="entry name" value="THIOL PEROXIDASE"/>
    <property type="match status" value="1"/>
</dbReference>
<dbReference type="PANTHER" id="PTHR43110:SF1">
    <property type="entry name" value="THIOL PEROXIDASE"/>
    <property type="match status" value="1"/>
</dbReference>
<proteinExistence type="predicted"/>
<dbReference type="SUPFAM" id="SSF52833">
    <property type="entry name" value="Thioredoxin-like"/>
    <property type="match status" value="1"/>
</dbReference>
<keyword evidence="1" id="KW-0676">Redox-active center</keyword>
<dbReference type="STRING" id="617002.SAMN05660653_01009"/>
<evidence type="ECO:0000313" key="4">
    <source>
        <dbReference type="Proteomes" id="UP000198771"/>
    </source>
</evidence>
<dbReference type="Gene3D" id="3.40.30.10">
    <property type="entry name" value="Glutaredoxin"/>
    <property type="match status" value="1"/>
</dbReference>
<dbReference type="InterPro" id="IPR000866">
    <property type="entry name" value="AhpC/TSA"/>
</dbReference>
<protein>
    <submittedName>
        <fullName evidence="3">Peroxiredoxin (Alkyl hydroperoxide reductase subunit C)</fullName>
    </submittedName>
</protein>
<dbReference type="GO" id="GO:0016491">
    <property type="term" value="F:oxidoreductase activity"/>
    <property type="evidence" value="ECO:0007669"/>
    <property type="project" value="InterPro"/>
</dbReference>
<dbReference type="AlphaFoldDB" id="A0A1G6BKC6"/>
<evidence type="ECO:0000259" key="2">
    <source>
        <dbReference type="PROSITE" id="PS51352"/>
    </source>
</evidence>
<evidence type="ECO:0000256" key="1">
    <source>
        <dbReference type="ARBA" id="ARBA00023284"/>
    </source>
</evidence>
<evidence type="ECO:0000313" key="3">
    <source>
        <dbReference type="EMBL" id="SDB21090.1"/>
    </source>
</evidence>
<feature type="domain" description="Thioredoxin" evidence="2">
    <location>
        <begin position="56"/>
        <end position="207"/>
    </location>
</feature>
<dbReference type="InterPro" id="IPR036249">
    <property type="entry name" value="Thioredoxin-like_sf"/>
</dbReference>
<reference evidence="3 4" key="1">
    <citation type="submission" date="2016-10" db="EMBL/GenBank/DDBJ databases">
        <authorList>
            <person name="de Groot N.N."/>
        </authorList>
    </citation>
    <scope>NUCLEOTIDE SEQUENCE [LARGE SCALE GENOMIC DNA]</scope>
    <source>
        <strain evidence="3 4">ASO4-2</strain>
    </source>
</reference>
<dbReference type="EMBL" id="FMXO01000005">
    <property type="protein sequence ID" value="SDB21090.1"/>
    <property type="molecule type" value="Genomic_DNA"/>
</dbReference>
<dbReference type="PROSITE" id="PS51352">
    <property type="entry name" value="THIOREDOXIN_2"/>
    <property type="match status" value="1"/>
</dbReference>
<gene>
    <name evidence="3" type="ORF">SAMN05660653_01009</name>
</gene>